<dbReference type="PANTHER" id="PTHR39193">
    <property type="entry name" value="5-DEOXY-GLUCURONATE ISOMERASE"/>
    <property type="match status" value="1"/>
</dbReference>
<dbReference type="InterPro" id="IPR024203">
    <property type="entry name" value="Deoxy-glucuronate_isom_IolB"/>
</dbReference>
<evidence type="ECO:0000313" key="2">
    <source>
        <dbReference type="EMBL" id="RGR74142.1"/>
    </source>
</evidence>
<dbReference type="InterPro" id="IPR014710">
    <property type="entry name" value="RmlC-like_jellyroll"/>
</dbReference>
<dbReference type="GO" id="GO:0019310">
    <property type="term" value="P:inositol catabolic process"/>
    <property type="evidence" value="ECO:0007669"/>
    <property type="project" value="InterPro"/>
</dbReference>
<keyword evidence="3" id="KW-1185">Reference proteome</keyword>
<name>A0A412G122_9FIRM</name>
<dbReference type="InterPro" id="IPR021120">
    <property type="entry name" value="KduI/IolB_isomerase"/>
</dbReference>
<reference evidence="2 3" key="1">
    <citation type="submission" date="2018-08" db="EMBL/GenBank/DDBJ databases">
        <title>A genome reference for cultivated species of the human gut microbiota.</title>
        <authorList>
            <person name="Zou Y."/>
            <person name="Xue W."/>
            <person name="Luo G."/>
        </authorList>
    </citation>
    <scope>NUCLEOTIDE SEQUENCE [LARGE SCALE GENOMIC DNA]</scope>
    <source>
        <strain evidence="2 3">AF24-29</strain>
    </source>
</reference>
<evidence type="ECO:0000256" key="1">
    <source>
        <dbReference type="ARBA" id="ARBA00023235"/>
    </source>
</evidence>
<dbReference type="InterPro" id="IPR011051">
    <property type="entry name" value="RmlC_Cupin_sf"/>
</dbReference>
<dbReference type="GeneID" id="83015478"/>
<proteinExistence type="predicted"/>
<dbReference type="EMBL" id="QRUP01000009">
    <property type="protein sequence ID" value="RGR74142.1"/>
    <property type="molecule type" value="Genomic_DNA"/>
</dbReference>
<evidence type="ECO:0000313" key="3">
    <source>
        <dbReference type="Proteomes" id="UP000284178"/>
    </source>
</evidence>
<comment type="caution">
    <text evidence="2">The sequence shown here is derived from an EMBL/GenBank/DDBJ whole genome shotgun (WGS) entry which is preliminary data.</text>
</comment>
<protein>
    <submittedName>
        <fullName evidence="2">5-deoxyglucuronate isomerase</fullName>
    </submittedName>
</protein>
<dbReference type="Gene3D" id="2.60.120.10">
    <property type="entry name" value="Jelly Rolls"/>
    <property type="match status" value="2"/>
</dbReference>
<dbReference type="Pfam" id="PF04962">
    <property type="entry name" value="KduI"/>
    <property type="match status" value="1"/>
</dbReference>
<dbReference type="Proteomes" id="UP000284178">
    <property type="component" value="Unassembled WGS sequence"/>
</dbReference>
<dbReference type="AlphaFoldDB" id="A0A412G122"/>
<keyword evidence="1 2" id="KW-0413">Isomerase</keyword>
<accession>A0A412G122</accession>
<gene>
    <name evidence="2" type="ORF">DWY25_08685</name>
</gene>
<dbReference type="PANTHER" id="PTHR39193:SF1">
    <property type="entry name" value="5-DEOXY-GLUCURONATE ISOMERASE"/>
    <property type="match status" value="1"/>
</dbReference>
<organism evidence="2 3">
    <name type="scientific">Holdemania filiformis</name>
    <dbReference type="NCBI Taxonomy" id="61171"/>
    <lineage>
        <taxon>Bacteria</taxon>
        <taxon>Bacillati</taxon>
        <taxon>Bacillota</taxon>
        <taxon>Erysipelotrichia</taxon>
        <taxon>Erysipelotrichales</taxon>
        <taxon>Erysipelotrichaceae</taxon>
        <taxon>Holdemania</taxon>
    </lineage>
</organism>
<dbReference type="SUPFAM" id="SSF51182">
    <property type="entry name" value="RmlC-like cupins"/>
    <property type="match status" value="1"/>
</dbReference>
<dbReference type="PIRSF" id="PIRSF036628">
    <property type="entry name" value="IolB"/>
    <property type="match status" value="1"/>
</dbReference>
<sequence length="262" mass="30153">MLRKNENLHSGFNQICDGEKDQMFMNIQLLIGRQGESWPVQSEDQETALLLLSGKVTFHYADQTVTAQRQNCFRDDATCLHVCRNTPVTLVFEEDGEVLVQQKENPRIFPAVLYDKSNIDKQFFGEGKLAATTRRQVTTILDYERTPYSNMVLGEITNFPGIWSSYPPHHHPQPEVYFYKFDHPQGFGSCFMGEDVYKITHNSVAMIPGGLTHPQNAAPGYAMFYVWMIPHLEGNPWIKTRTFDPAHEWVNDPDAEFFQLDK</sequence>
<dbReference type="GO" id="GO:0008880">
    <property type="term" value="F:glucuronate isomerase activity"/>
    <property type="evidence" value="ECO:0007669"/>
    <property type="project" value="InterPro"/>
</dbReference>
<dbReference type="RefSeq" id="WP_117894907.1">
    <property type="nucleotide sequence ID" value="NZ_CABJCV010000009.1"/>
</dbReference>